<keyword evidence="2" id="KW-1185">Reference proteome</keyword>
<sequence>MSVKQHLILNGEGKGLPWMMAKGLLPTLVARGDYTSCAWTLNRAYDVLCEGMQELYSTVNRPESDATPSRVLEHISNSVLIDYRAWHIRKPDYLEEFHRKAVKEIQFYHAFIPNHGLEAIKRKVLGSLARTNGEANQRREWDIIRPSLTTTVRYWVMEGFHQGTLYRNPAAGTNYLGQAIALIKWGQTHWRRIPKEIKGEVFEETYLKRVQFLRLRFLLEQFDDADLPTRQAMYQEADGIVNETTGFQPSRERDTVLTAYSWYSARGYALNLKARQYQANGLYAFAGLSYKLSAECFAEDDGNYIANLLSYVKSAEYIQSPSIEIQQEALKKIRKVIPKLNYIWKAKKEVNDIDKTYYDQFY</sequence>
<protein>
    <submittedName>
        <fullName evidence="1">Uncharacterized protein</fullName>
    </submittedName>
</protein>
<comment type="caution">
    <text evidence="1">The sequence shown here is derived from an EMBL/GenBank/DDBJ whole genome shotgun (WGS) entry which is preliminary data.</text>
</comment>
<name>A0A9W9A4Q9_9AGAR</name>
<dbReference type="Proteomes" id="UP001150266">
    <property type="component" value="Unassembled WGS sequence"/>
</dbReference>
<evidence type="ECO:0000313" key="1">
    <source>
        <dbReference type="EMBL" id="KAJ4474347.1"/>
    </source>
</evidence>
<evidence type="ECO:0000313" key="2">
    <source>
        <dbReference type="Proteomes" id="UP001150266"/>
    </source>
</evidence>
<organism evidence="1 2">
    <name type="scientific">Lentinula aciculospora</name>
    <dbReference type="NCBI Taxonomy" id="153920"/>
    <lineage>
        <taxon>Eukaryota</taxon>
        <taxon>Fungi</taxon>
        <taxon>Dikarya</taxon>
        <taxon>Basidiomycota</taxon>
        <taxon>Agaricomycotina</taxon>
        <taxon>Agaricomycetes</taxon>
        <taxon>Agaricomycetidae</taxon>
        <taxon>Agaricales</taxon>
        <taxon>Marasmiineae</taxon>
        <taxon>Omphalotaceae</taxon>
        <taxon>Lentinula</taxon>
    </lineage>
</organism>
<dbReference type="EMBL" id="JAOTPV010000016">
    <property type="protein sequence ID" value="KAJ4474347.1"/>
    <property type="molecule type" value="Genomic_DNA"/>
</dbReference>
<dbReference type="AlphaFoldDB" id="A0A9W9A4Q9"/>
<dbReference type="OrthoDB" id="2423701at2759"/>
<gene>
    <name evidence="1" type="ORF">J3R30DRAFT_665363</name>
</gene>
<reference evidence="1" key="1">
    <citation type="submission" date="2022-08" db="EMBL/GenBank/DDBJ databases">
        <title>A Global Phylogenomic Analysis of the Shiitake Genus Lentinula.</title>
        <authorList>
            <consortium name="DOE Joint Genome Institute"/>
            <person name="Sierra-Patev S."/>
            <person name="Min B."/>
            <person name="Naranjo-Ortiz M."/>
            <person name="Looney B."/>
            <person name="Konkel Z."/>
            <person name="Slot J.C."/>
            <person name="Sakamoto Y."/>
            <person name="Steenwyk J.L."/>
            <person name="Rokas A."/>
            <person name="Carro J."/>
            <person name="Camarero S."/>
            <person name="Ferreira P."/>
            <person name="Molpeceres G."/>
            <person name="Ruiz-Duenas F.J."/>
            <person name="Serrano A."/>
            <person name="Henrissat B."/>
            <person name="Drula E."/>
            <person name="Hughes K.W."/>
            <person name="Mata J.L."/>
            <person name="Ishikawa N.K."/>
            <person name="Vargas-Isla R."/>
            <person name="Ushijima S."/>
            <person name="Smith C.A."/>
            <person name="Ahrendt S."/>
            <person name="Andreopoulos W."/>
            <person name="He G."/>
            <person name="Labutti K."/>
            <person name="Lipzen A."/>
            <person name="Ng V."/>
            <person name="Riley R."/>
            <person name="Sandor L."/>
            <person name="Barry K."/>
            <person name="Martinez A.T."/>
            <person name="Xiao Y."/>
            <person name="Gibbons J.G."/>
            <person name="Terashima K."/>
            <person name="Grigoriev I.V."/>
            <person name="Hibbett D.S."/>
        </authorList>
    </citation>
    <scope>NUCLEOTIDE SEQUENCE</scope>
    <source>
        <strain evidence="1">JLM2183</strain>
    </source>
</reference>
<accession>A0A9W9A4Q9</accession>
<proteinExistence type="predicted"/>